<dbReference type="Proteomes" id="UP001501752">
    <property type="component" value="Unassembled WGS sequence"/>
</dbReference>
<evidence type="ECO:0000313" key="1">
    <source>
        <dbReference type="EMBL" id="GAA4869764.1"/>
    </source>
</evidence>
<sequence>MSEHNIPAVEPEFEQTRVMNVFPLHRFTCAHTTNEAGNVHWWHIFTADGRYLGAANRPEHVGAVIQQAR</sequence>
<organism evidence="1 2">
    <name type="scientific">Kitasatospora terrestris</name>
    <dbReference type="NCBI Taxonomy" id="258051"/>
    <lineage>
        <taxon>Bacteria</taxon>
        <taxon>Bacillati</taxon>
        <taxon>Actinomycetota</taxon>
        <taxon>Actinomycetes</taxon>
        <taxon>Kitasatosporales</taxon>
        <taxon>Streptomycetaceae</taxon>
        <taxon>Kitasatospora</taxon>
    </lineage>
</organism>
<reference evidence="2" key="1">
    <citation type="journal article" date="2019" name="Int. J. Syst. Evol. Microbiol.">
        <title>The Global Catalogue of Microorganisms (GCM) 10K type strain sequencing project: providing services to taxonomists for standard genome sequencing and annotation.</title>
        <authorList>
            <consortium name="The Broad Institute Genomics Platform"/>
            <consortium name="The Broad Institute Genome Sequencing Center for Infectious Disease"/>
            <person name="Wu L."/>
            <person name="Ma J."/>
        </authorList>
    </citation>
    <scope>NUCLEOTIDE SEQUENCE [LARGE SCALE GENOMIC DNA]</scope>
    <source>
        <strain evidence="2">JCM 13006</strain>
    </source>
</reference>
<comment type="caution">
    <text evidence="1">The sequence shown here is derived from an EMBL/GenBank/DDBJ whole genome shotgun (WGS) entry which is preliminary data.</text>
</comment>
<keyword evidence="2" id="KW-1185">Reference proteome</keyword>
<evidence type="ECO:0000313" key="2">
    <source>
        <dbReference type="Proteomes" id="UP001501752"/>
    </source>
</evidence>
<dbReference type="EMBL" id="BAABIS010000001">
    <property type="protein sequence ID" value="GAA4869764.1"/>
    <property type="molecule type" value="Genomic_DNA"/>
</dbReference>
<gene>
    <name evidence="1" type="ORF">GCM10023235_55630</name>
</gene>
<accession>A0ABP9E6I7</accession>
<proteinExistence type="predicted"/>
<dbReference type="RefSeq" id="WP_345699614.1">
    <property type="nucleotide sequence ID" value="NZ_BAABIS010000001.1"/>
</dbReference>
<protein>
    <submittedName>
        <fullName evidence="1">Uncharacterized protein</fullName>
    </submittedName>
</protein>
<name>A0ABP9E6I7_9ACTN</name>